<feature type="transmembrane region" description="Helical" evidence="7">
    <location>
        <begin position="121"/>
        <end position="141"/>
    </location>
</feature>
<keyword evidence="7" id="KW-1133">Transmembrane helix</keyword>
<feature type="domain" description="4Fe-4S ferredoxin-type" evidence="8">
    <location>
        <begin position="159"/>
        <end position="193"/>
    </location>
</feature>
<feature type="transmembrane region" description="Helical" evidence="7">
    <location>
        <begin position="302"/>
        <end position="323"/>
    </location>
</feature>
<evidence type="ECO:0000313" key="9">
    <source>
        <dbReference type="EMBL" id="ABJ07600.1"/>
    </source>
</evidence>
<sequence length="471" mass="51536">MREPETILAKPSEGGVDAVLHEVGDWLMRNQRLIHRAQWGVVVIYLALLVVPTLLPIPPRAAHIWTNLTLFAQFVFWGIWWPFVLLSTMLVGRMWCGLLCPEGSVSEAVSKYSLGRSIPHWVRWSGWPFAAFAATTIYGQMISVYQYPAAALVILGFSTVAAIATALMWGRNKRVWCRFLCPVSGVFAVLAKLAPLHFQVDTQAWDSWKKPHGAASIINCAPLVPIRPMKGGSACHMCGRCSSYRGAVKLARRSPNHEIVHVAGLETNPVQTLLILFGLMGIAAAAFHWASSDIYIAVKQTIAEWLVEHDILWPLHALAPWWILTNYPDLNDTLSLLDGAVLIGYIVGLAAAVGGFVGLCAAASTRLLGRWSSARFHHLVQGFIPLAACGVFLGLSMTTVSLLRSDGFDFGFVAPLRAALLGGACLWSLWLGWRIAGVYNGAALRRITAMLPFAAAVAASAAVWARLFWEF</sequence>
<name>Q07KD4_RHOP5</name>
<organism evidence="9">
    <name type="scientific">Rhodopseudomonas palustris (strain BisA53)</name>
    <dbReference type="NCBI Taxonomy" id="316055"/>
    <lineage>
        <taxon>Bacteria</taxon>
        <taxon>Pseudomonadati</taxon>
        <taxon>Pseudomonadota</taxon>
        <taxon>Alphaproteobacteria</taxon>
        <taxon>Hyphomicrobiales</taxon>
        <taxon>Nitrobacteraceae</taxon>
        <taxon>Rhodopseudomonas</taxon>
    </lineage>
</organism>
<reference evidence="9" key="1">
    <citation type="submission" date="2006-09" db="EMBL/GenBank/DDBJ databases">
        <title>Complete sequence of Rhodopseudomonas palustris BisA53.</title>
        <authorList>
            <consortium name="US DOE Joint Genome Institute"/>
            <person name="Copeland A."/>
            <person name="Lucas S."/>
            <person name="Lapidus A."/>
            <person name="Barry K."/>
            <person name="Detter J.C."/>
            <person name="Glavina del Rio T."/>
            <person name="Hammon N."/>
            <person name="Israni S."/>
            <person name="Dalin E."/>
            <person name="Tice H."/>
            <person name="Pitluck S."/>
            <person name="Chain P."/>
            <person name="Malfatti S."/>
            <person name="Shin M."/>
            <person name="Vergez L."/>
            <person name="Schmutz J."/>
            <person name="Larimer F."/>
            <person name="Land M."/>
            <person name="Hauser L."/>
            <person name="Pelletier D.A."/>
            <person name="Kyrpides N."/>
            <person name="Kim E."/>
            <person name="Harwood C.S."/>
            <person name="Oda Y."/>
            <person name="Richardson P."/>
        </authorList>
    </citation>
    <scope>NUCLEOTIDE SEQUENCE [LARGE SCALE GENOMIC DNA]</scope>
    <source>
        <strain evidence="9">BisA53</strain>
    </source>
</reference>
<evidence type="ECO:0000256" key="7">
    <source>
        <dbReference type="SAM" id="Phobius"/>
    </source>
</evidence>
<feature type="transmembrane region" description="Helical" evidence="7">
    <location>
        <begin position="447"/>
        <end position="469"/>
    </location>
</feature>
<keyword evidence="4" id="KW-0249">Electron transport</keyword>
<feature type="transmembrane region" description="Helical" evidence="7">
    <location>
        <begin position="383"/>
        <end position="403"/>
    </location>
</feature>
<feature type="transmembrane region" description="Helical" evidence="7">
    <location>
        <begin position="37"/>
        <end position="57"/>
    </location>
</feature>
<gene>
    <name evidence="9" type="ordered locus">RPE_3670</name>
</gene>
<dbReference type="InterPro" id="IPR051684">
    <property type="entry name" value="Electron_Trans/Redox"/>
</dbReference>
<evidence type="ECO:0000256" key="1">
    <source>
        <dbReference type="ARBA" id="ARBA00022448"/>
    </source>
</evidence>
<keyword evidence="6" id="KW-0411">Iron-sulfur</keyword>
<dbReference type="eggNOG" id="COG0348">
    <property type="taxonomic scope" value="Bacteria"/>
</dbReference>
<dbReference type="PANTHER" id="PTHR30176:SF3">
    <property type="entry name" value="FERREDOXIN-TYPE PROTEIN NAPH"/>
    <property type="match status" value="1"/>
</dbReference>
<keyword evidence="7" id="KW-0812">Transmembrane</keyword>
<dbReference type="Pfam" id="PF12801">
    <property type="entry name" value="Fer4_5"/>
    <property type="match status" value="2"/>
</dbReference>
<feature type="transmembrane region" description="Helical" evidence="7">
    <location>
        <begin position="415"/>
        <end position="435"/>
    </location>
</feature>
<evidence type="ECO:0000256" key="5">
    <source>
        <dbReference type="ARBA" id="ARBA00023004"/>
    </source>
</evidence>
<proteinExistence type="predicted"/>
<feature type="transmembrane region" description="Helical" evidence="7">
    <location>
        <begin position="270"/>
        <end position="290"/>
    </location>
</feature>
<feature type="transmembrane region" description="Helical" evidence="7">
    <location>
        <begin position="179"/>
        <end position="198"/>
    </location>
</feature>
<dbReference type="EMBL" id="CP000463">
    <property type="protein sequence ID" value="ABJ07600.1"/>
    <property type="molecule type" value="Genomic_DNA"/>
</dbReference>
<keyword evidence="7" id="KW-0472">Membrane</keyword>
<feature type="transmembrane region" description="Helical" evidence="7">
    <location>
        <begin position="77"/>
        <end position="100"/>
    </location>
</feature>
<feature type="domain" description="4Fe-4S ferredoxin-type" evidence="8">
    <location>
        <begin position="75"/>
        <end position="112"/>
    </location>
</feature>
<feature type="transmembrane region" description="Helical" evidence="7">
    <location>
        <begin position="147"/>
        <end position="167"/>
    </location>
</feature>
<feature type="transmembrane region" description="Helical" evidence="7">
    <location>
        <begin position="343"/>
        <end position="362"/>
    </location>
</feature>
<keyword evidence="1" id="KW-0813">Transport</keyword>
<keyword evidence="5" id="KW-0408">Iron</keyword>
<evidence type="ECO:0000256" key="3">
    <source>
        <dbReference type="ARBA" id="ARBA00022723"/>
    </source>
</evidence>
<dbReference type="OrthoDB" id="9806398at2"/>
<evidence type="ECO:0000256" key="2">
    <source>
        <dbReference type="ARBA" id="ARBA00022485"/>
    </source>
</evidence>
<dbReference type="GO" id="GO:0051539">
    <property type="term" value="F:4 iron, 4 sulfur cluster binding"/>
    <property type="evidence" value="ECO:0007669"/>
    <property type="project" value="UniProtKB-KW"/>
</dbReference>
<dbReference type="GO" id="GO:0005886">
    <property type="term" value="C:plasma membrane"/>
    <property type="evidence" value="ECO:0007669"/>
    <property type="project" value="TreeGrafter"/>
</dbReference>
<dbReference type="AlphaFoldDB" id="Q07KD4"/>
<evidence type="ECO:0000256" key="6">
    <source>
        <dbReference type="ARBA" id="ARBA00023014"/>
    </source>
</evidence>
<dbReference type="InterPro" id="IPR017896">
    <property type="entry name" value="4Fe4S_Fe-S-bd"/>
</dbReference>
<evidence type="ECO:0000259" key="8">
    <source>
        <dbReference type="Pfam" id="PF12801"/>
    </source>
</evidence>
<evidence type="ECO:0000256" key="4">
    <source>
        <dbReference type="ARBA" id="ARBA00022982"/>
    </source>
</evidence>
<dbReference type="KEGG" id="rpe:RPE_3670"/>
<dbReference type="PANTHER" id="PTHR30176">
    <property type="entry name" value="FERREDOXIN-TYPE PROTEIN NAPH"/>
    <property type="match status" value="1"/>
</dbReference>
<dbReference type="HOGENOM" id="CLU_598345_0_0_5"/>
<dbReference type="GO" id="GO:0046872">
    <property type="term" value="F:metal ion binding"/>
    <property type="evidence" value="ECO:0007669"/>
    <property type="project" value="UniProtKB-KW"/>
</dbReference>
<dbReference type="STRING" id="316055.RPE_3670"/>
<accession>Q07KD4</accession>
<keyword evidence="3" id="KW-0479">Metal-binding</keyword>
<keyword evidence="2" id="KW-0004">4Fe-4S</keyword>
<protein>
    <recommendedName>
        <fullName evidence="8">4Fe-4S ferredoxin-type domain-containing protein</fullName>
    </recommendedName>
</protein>